<name>A0AAV9IHL1_9RHOD</name>
<evidence type="ECO:0000256" key="4">
    <source>
        <dbReference type="RuleBase" id="RU003719"/>
    </source>
</evidence>
<dbReference type="Pfam" id="PF00389">
    <property type="entry name" value="2-Hacid_dh"/>
    <property type="match status" value="1"/>
</dbReference>
<keyword evidence="3" id="KW-0520">NAD</keyword>
<dbReference type="GO" id="GO:0008720">
    <property type="term" value="F:D-lactate dehydrogenase (NAD+) activity"/>
    <property type="evidence" value="ECO:0007669"/>
    <property type="project" value="TreeGrafter"/>
</dbReference>
<comment type="similarity">
    <text evidence="1 4">Belongs to the D-isomer specific 2-hydroxyacid dehydrogenase family.</text>
</comment>
<gene>
    <name evidence="7" type="ORF">GAYE_SCF28MG4731</name>
</gene>
<dbReference type="PROSITE" id="PS00671">
    <property type="entry name" value="D_2_HYDROXYACID_DH_3"/>
    <property type="match status" value="1"/>
</dbReference>
<dbReference type="Pfam" id="PF02826">
    <property type="entry name" value="2-Hacid_dh_C"/>
    <property type="match status" value="1"/>
</dbReference>
<dbReference type="InterPro" id="IPR029752">
    <property type="entry name" value="D-isomer_DH_CS1"/>
</dbReference>
<dbReference type="SUPFAM" id="SSF51735">
    <property type="entry name" value="NAD(P)-binding Rossmann-fold domains"/>
    <property type="match status" value="1"/>
</dbReference>
<protein>
    <recommendedName>
        <fullName evidence="9">D-lactate dehydrogenase</fullName>
    </recommendedName>
</protein>
<dbReference type="SUPFAM" id="SSF52283">
    <property type="entry name" value="Formate/glycerate dehydrogenase catalytic domain-like"/>
    <property type="match status" value="1"/>
</dbReference>
<comment type="caution">
    <text evidence="7">The sequence shown here is derived from an EMBL/GenBank/DDBJ whole genome shotgun (WGS) entry which is preliminary data.</text>
</comment>
<accession>A0AAV9IHL1</accession>
<evidence type="ECO:0000259" key="5">
    <source>
        <dbReference type="Pfam" id="PF00389"/>
    </source>
</evidence>
<dbReference type="Proteomes" id="UP001300502">
    <property type="component" value="Unassembled WGS sequence"/>
</dbReference>
<evidence type="ECO:0000313" key="8">
    <source>
        <dbReference type="Proteomes" id="UP001300502"/>
    </source>
</evidence>
<keyword evidence="8" id="KW-1185">Reference proteome</keyword>
<evidence type="ECO:0000259" key="6">
    <source>
        <dbReference type="Pfam" id="PF02826"/>
    </source>
</evidence>
<dbReference type="InterPro" id="IPR006139">
    <property type="entry name" value="D-isomer_2_OHA_DH_cat_dom"/>
</dbReference>
<feature type="domain" description="D-isomer specific 2-hydroxyacid dehydrogenase NAD-binding" evidence="6">
    <location>
        <begin position="123"/>
        <end position="309"/>
    </location>
</feature>
<dbReference type="PANTHER" id="PTHR43026:SF1">
    <property type="entry name" value="2-HYDROXYACID DEHYDROGENASE HOMOLOG 1-RELATED"/>
    <property type="match status" value="1"/>
</dbReference>
<dbReference type="GO" id="GO:0051287">
    <property type="term" value="F:NAD binding"/>
    <property type="evidence" value="ECO:0007669"/>
    <property type="project" value="InterPro"/>
</dbReference>
<dbReference type="Gene3D" id="3.40.50.720">
    <property type="entry name" value="NAD(P)-binding Rossmann-like Domain"/>
    <property type="match status" value="2"/>
</dbReference>
<evidence type="ECO:0008006" key="9">
    <source>
        <dbReference type="Google" id="ProtNLM"/>
    </source>
</evidence>
<dbReference type="EMBL" id="JANCYU010000044">
    <property type="protein sequence ID" value="KAK4526814.1"/>
    <property type="molecule type" value="Genomic_DNA"/>
</dbReference>
<sequence length="343" mass="37435">MSQQPSSALRVVVFSTKDYDQSGLTEALERVPNAAPIKFRFLSSRLSANTAELAKDADAVCVFVNDTVNKEVLKILHDRGVGLIALRCAGFNNVDLKAASELKIPVVRVPAYSPNAVGEFVAAQLLTLARKIHKAYNRVRENNFDLQGLVGIEVRGKTVGIVGTGKIGVATATVLKGLGLELLGYDVFPNQDFKNLGGRYVELNELLSQSDIVSLHCPLNENTKHLIRAETLSIMKPGAYLINTSRGALMDTQAVLDALYSGHIGALAMDVYEGEGDLFFEDRSGAIVHDPLLAKLQALPNVLITGHQAFLTDVALRNIYRITIENISNFYYQKPLETILNKV</sequence>
<dbReference type="InterPro" id="IPR029753">
    <property type="entry name" value="D-isomer_DH_CS"/>
</dbReference>
<dbReference type="PANTHER" id="PTHR43026">
    <property type="entry name" value="2-HYDROXYACID DEHYDROGENASE HOMOLOG 1-RELATED"/>
    <property type="match status" value="1"/>
</dbReference>
<reference evidence="7 8" key="1">
    <citation type="submission" date="2022-07" db="EMBL/GenBank/DDBJ databases">
        <title>Genome-wide signatures of adaptation to extreme environments.</title>
        <authorList>
            <person name="Cho C.H."/>
            <person name="Yoon H.S."/>
        </authorList>
    </citation>
    <scope>NUCLEOTIDE SEQUENCE [LARGE SCALE GENOMIC DNA]</scope>
    <source>
        <strain evidence="7 8">108.79 E11</strain>
    </source>
</reference>
<evidence type="ECO:0000256" key="1">
    <source>
        <dbReference type="ARBA" id="ARBA00005854"/>
    </source>
</evidence>
<dbReference type="AlphaFoldDB" id="A0AAV9IHL1"/>
<dbReference type="PROSITE" id="PS00065">
    <property type="entry name" value="D_2_HYDROXYACID_DH_1"/>
    <property type="match status" value="1"/>
</dbReference>
<dbReference type="CDD" id="cd12183">
    <property type="entry name" value="LDH_like_2"/>
    <property type="match status" value="1"/>
</dbReference>
<keyword evidence="2 4" id="KW-0560">Oxidoreductase</keyword>
<organism evidence="7 8">
    <name type="scientific">Galdieria yellowstonensis</name>
    <dbReference type="NCBI Taxonomy" id="3028027"/>
    <lineage>
        <taxon>Eukaryota</taxon>
        <taxon>Rhodophyta</taxon>
        <taxon>Bangiophyceae</taxon>
        <taxon>Galdieriales</taxon>
        <taxon>Galdieriaceae</taxon>
        <taxon>Galdieria</taxon>
    </lineage>
</organism>
<evidence type="ECO:0000256" key="3">
    <source>
        <dbReference type="ARBA" id="ARBA00023027"/>
    </source>
</evidence>
<dbReference type="InterPro" id="IPR058205">
    <property type="entry name" value="D-LDH-like"/>
</dbReference>
<dbReference type="InterPro" id="IPR036291">
    <property type="entry name" value="NAD(P)-bd_dom_sf"/>
</dbReference>
<proteinExistence type="inferred from homology"/>
<feature type="domain" description="D-isomer specific 2-hydroxyacid dehydrogenase catalytic" evidence="5">
    <location>
        <begin position="37"/>
        <end position="341"/>
    </location>
</feature>
<dbReference type="InterPro" id="IPR006140">
    <property type="entry name" value="D-isomer_DH_NAD-bd"/>
</dbReference>
<evidence type="ECO:0000256" key="2">
    <source>
        <dbReference type="ARBA" id="ARBA00023002"/>
    </source>
</evidence>
<evidence type="ECO:0000313" key="7">
    <source>
        <dbReference type="EMBL" id="KAK4526814.1"/>
    </source>
</evidence>